<feature type="domain" description="Lipoyl-binding" evidence="11">
    <location>
        <begin position="2"/>
        <end position="75"/>
    </location>
</feature>
<evidence type="ECO:0000256" key="3">
    <source>
        <dbReference type="ARBA" id="ARBA00011484"/>
    </source>
</evidence>
<dbReference type="GO" id="GO:0006086">
    <property type="term" value="P:pyruvate decarboxylation to acetyl-CoA"/>
    <property type="evidence" value="ECO:0007669"/>
    <property type="project" value="TreeGrafter"/>
</dbReference>
<evidence type="ECO:0000313" key="13">
    <source>
        <dbReference type="EMBL" id="BAC24468.1"/>
    </source>
</evidence>
<dbReference type="PROSITE" id="PS50968">
    <property type="entry name" value="BIOTINYL_LIPOYL"/>
    <property type="match status" value="1"/>
</dbReference>
<comment type="function">
    <text evidence="8">The pyruvate dehydrogenase complex catalyzes the overall conversion of pyruvate to acetyl-CoA and CO(2). It contains multiple copies of three enzymatic components: pyruvate dehydrogenase (E1), dihydrolipoamide acetyltransferase (E2) and lipoamide dehydrogenase (E3).</text>
</comment>
<evidence type="ECO:0000256" key="10">
    <source>
        <dbReference type="RuleBase" id="RU003423"/>
    </source>
</evidence>
<dbReference type="SUPFAM" id="SSF52777">
    <property type="entry name" value="CoA-dependent acyltransferases"/>
    <property type="match status" value="1"/>
</dbReference>
<organism evidence="13 14">
    <name type="scientific">Wigglesworthia glossinidia brevipalpis</name>
    <dbReference type="NCBI Taxonomy" id="36870"/>
    <lineage>
        <taxon>Bacteria</taxon>
        <taxon>Pseudomonadati</taxon>
        <taxon>Pseudomonadota</taxon>
        <taxon>Gammaproteobacteria</taxon>
        <taxon>Enterobacterales</taxon>
        <taxon>Erwiniaceae</taxon>
        <taxon>Wigglesworthia</taxon>
    </lineage>
</organism>
<evidence type="ECO:0000256" key="6">
    <source>
        <dbReference type="ARBA" id="ARBA00022823"/>
    </source>
</evidence>
<dbReference type="InterPro" id="IPR023213">
    <property type="entry name" value="CAT-like_dom_sf"/>
</dbReference>
<evidence type="ECO:0000256" key="1">
    <source>
        <dbReference type="ARBA" id="ARBA00001938"/>
    </source>
</evidence>
<comment type="cofactor">
    <cofactor evidence="1 10">
        <name>(R)-lipoate</name>
        <dbReference type="ChEBI" id="CHEBI:83088"/>
    </cofactor>
</comment>
<evidence type="ECO:0000256" key="4">
    <source>
        <dbReference type="ARBA" id="ARBA00022679"/>
    </source>
</evidence>
<keyword evidence="5" id="KW-0677">Repeat</keyword>
<evidence type="ECO:0000256" key="5">
    <source>
        <dbReference type="ARBA" id="ARBA00022737"/>
    </source>
</evidence>
<keyword evidence="7 10" id="KW-0012">Acyltransferase</keyword>
<dbReference type="Gene3D" id="4.10.320.10">
    <property type="entry name" value="E3-binding domain"/>
    <property type="match status" value="1"/>
</dbReference>
<dbReference type="PROSITE" id="PS00189">
    <property type="entry name" value="LIPOYL"/>
    <property type="match status" value="1"/>
</dbReference>
<comment type="subunit">
    <text evidence="3">Forms a 24-polypeptide structural core with octahedral symmetry.</text>
</comment>
<dbReference type="PROSITE" id="PS51826">
    <property type="entry name" value="PSBD"/>
    <property type="match status" value="1"/>
</dbReference>
<evidence type="ECO:0000259" key="12">
    <source>
        <dbReference type="PROSITE" id="PS51826"/>
    </source>
</evidence>
<accession>Q8D2N2</accession>
<dbReference type="Pfam" id="PF00198">
    <property type="entry name" value="2-oxoacid_dh"/>
    <property type="match status" value="1"/>
</dbReference>
<evidence type="ECO:0000256" key="8">
    <source>
        <dbReference type="ARBA" id="ARBA00025211"/>
    </source>
</evidence>
<dbReference type="GO" id="GO:0031405">
    <property type="term" value="F:lipoic acid binding"/>
    <property type="evidence" value="ECO:0007669"/>
    <property type="project" value="TreeGrafter"/>
</dbReference>
<dbReference type="Pfam" id="PF00364">
    <property type="entry name" value="Biotin_lipoyl"/>
    <property type="match status" value="1"/>
</dbReference>
<keyword evidence="6 10" id="KW-0450">Lipoyl</keyword>
<dbReference type="AlphaFoldDB" id="Q8D2N2"/>
<dbReference type="Gene3D" id="2.40.50.100">
    <property type="match status" value="1"/>
</dbReference>
<dbReference type="InterPro" id="IPR036625">
    <property type="entry name" value="E3-bd_dom_sf"/>
</dbReference>
<dbReference type="SUPFAM" id="SSF51230">
    <property type="entry name" value="Single hybrid motif"/>
    <property type="match status" value="2"/>
</dbReference>
<sequence length="496" mass="56043">MSEIIKVPDIGPDEVEVTEILVKIGDSVDIEQSLITIEGDKASMQVPSPKPGIIKEIMIKIGDKIKTNQSIILIKNFEKEICISSKKNKDSKYDKNYKEIYSADLGIINTKIIKIFFSINDYLEVNNPILIVKDFEKTKTILSPLNGTVSFINVKNKDFIKSNKLVFSLKNISSKIKSNKVILEKKLNIENKIINENIYSSPFVRRIASKFNIDLSKIDGSGRKGRILPEDIKNSINIDCMENKFIDNNSKLKNVNSFEDSKEILYGESELIEIGKIKKISGSNLYKNWISIPHVTQFEQVDISELESFRKNQNNTLKYKVKITILSFIIKSVFFALKEYPLFNSSLSKDKNKLILKKYFNIGIAVSTDYGLVVPVIFDVDKKGIIEISHELFNISNKARNKKLISRDMTGGCFTISNLGGIGGREFTPIINYPEVAILGVSQASIQPMWNGSSFSPKLMLPLSLSYDHRVIDGSEGAKFIIFLKKIISDIRLLTL</sequence>
<dbReference type="EC" id="2.3.1.-" evidence="10"/>
<dbReference type="InterPro" id="IPR011053">
    <property type="entry name" value="Single_hybrid_motif"/>
</dbReference>
<proteinExistence type="inferred from homology"/>
<dbReference type="PANTHER" id="PTHR43178:SF2">
    <property type="entry name" value="DIHYDROLIPOYLLYSINE-RESIDUE ACETYLTRANSFERASE COMPONENT OF PYRUVATE DEHYDROGENASE COMPLEX"/>
    <property type="match status" value="1"/>
</dbReference>
<comment type="similarity">
    <text evidence="2 10">Belongs to the 2-oxoacid dehydrogenase family.</text>
</comment>
<dbReference type="GO" id="GO:0004742">
    <property type="term" value="F:dihydrolipoyllysine-residue acetyltransferase activity"/>
    <property type="evidence" value="ECO:0007669"/>
    <property type="project" value="UniProtKB-EC"/>
</dbReference>
<dbReference type="Proteomes" id="UP000000562">
    <property type="component" value="Chromosome"/>
</dbReference>
<evidence type="ECO:0000256" key="9">
    <source>
        <dbReference type="ARBA" id="ARBA00048370"/>
    </source>
</evidence>
<dbReference type="eggNOG" id="COG0508">
    <property type="taxonomic scope" value="Bacteria"/>
</dbReference>
<dbReference type="Gene3D" id="3.30.559.10">
    <property type="entry name" value="Chloramphenicol acetyltransferase-like domain"/>
    <property type="match status" value="1"/>
</dbReference>
<dbReference type="EMBL" id="BA000021">
    <property type="protein sequence ID" value="BAC24468.1"/>
    <property type="molecule type" value="Genomic_DNA"/>
</dbReference>
<feature type="domain" description="Peripheral subunit-binding (PSBD)" evidence="12">
    <location>
        <begin position="199"/>
        <end position="236"/>
    </location>
</feature>
<gene>
    <name evidence="13" type="primary">aceF</name>
</gene>
<dbReference type="GO" id="GO:0005737">
    <property type="term" value="C:cytoplasm"/>
    <property type="evidence" value="ECO:0007669"/>
    <property type="project" value="TreeGrafter"/>
</dbReference>
<evidence type="ECO:0000259" key="11">
    <source>
        <dbReference type="PROSITE" id="PS50968"/>
    </source>
</evidence>
<dbReference type="InterPro" id="IPR000089">
    <property type="entry name" value="Biotin_lipoyl"/>
</dbReference>
<dbReference type="FunFam" id="3.30.559.10:FF:000004">
    <property type="entry name" value="Acetyltransferase component of pyruvate dehydrogenase complex"/>
    <property type="match status" value="1"/>
</dbReference>
<dbReference type="InterPro" id="IPR004167">
    <property type="entry name" value="PSBD"/>
</dbReference>
<dbReference type="KEGG" id="wbr:aceF"/>
<dbReference type="PANTHER" id="PTHR43178">
    <property type="entry name" value="DIHYDROLIPOAMIDE ACETYLTRANSFERASE COMPONENT OF PYRUVATE DEHYDROGENASE COMPLEX"/>
    <property type="match status" value="1"/>
</dbReference>
<comment type="catalytic activity">
    <reaction evidence="9">
        <text>N(6)-[(R)-dihydrolipoyl]-L-lysyl-[protein] + acetyl-CoA = N(6)-[(R)-S(8)-acetyldihydrolipoyl]-L-lysyl-[protein] + CoA</text>
        <dbReference type="Rhea" id="RHEA:17017"/>
        <dbReference type="Rhea" id="RHEA-COMP:10475"/>
        <dbReference type="Rhea" id="RHEA-COMP:10478"/>
        <dbReference type="ChEBI" id="CHEBI:57287"/>
        <dbReference type="ChEBI" id="CHEBI:57288"/>
        <dbReference type="ChEBI" id="CHEBI:83100"/>
        <dbReference type="ChEBI" id="CHEBI:83111"/>
        <dbReference type="EC" id="2.3.1.12"/>
    </reaction>
</comment>
<dbReference type="SUPFAM" id="SSF47005">
    <property type="entry name" value="Peripheral subunit-binding domain of 2-oxo acid dehydrogenase complex"/>
    <property type="match status" value="1"/>
</dbReference>
<evidence type="ECO:0000256" key="2">
    <source>
        <dbReference type="ARBA" id="ARBA00007317"/>
    </source>
</evidence>
<dbReference type="InterPro" id="IPR050743">
    <property type="entry name" value="2-oxoacid_DH_E2_comp"/>
</dbReference>
<dbReference type="InterPro" id="IPR001078">
    <property type="entry name" value="2-oxoacid_DH_actylTfrase"/>
</dbReference>
<dbReference type="OrthoDB" id="9805770at2"/>
<dbReference type="Pfam" id="PF02817">
    <property type="entry name" value="E3_binding"/>
    <property type="match status" value="1"/>
</dbReference>
<dbReference type="STRING" id="36870.gene:10368821"/>
<name>Q8D2N2_WIGBR</name>
<keyword evidence="4 10" id="KW-0808">Transferase</keyword>
<protein>
    <recommendedName>
        <fullName evidence="10">Dihydrolipoamide acetyltransferase component of pyruvate dehydrogenase complex</fullName>
        <ecNumber evidence="10">2.3.1.-</ecNumber>
    </recommendedName>
</protein>
<dbReference type="FunFam" id="2.40.50.100:FF:000009">
    <property type="entry name" value="Acetyltransferase component of pyruvate dehydrogenase complex"/>
    <property type="match status" value="1"/>
</dbReference>
<dbReference type="HOGENOM" id="CLU_016733_10_0_6"/>
<reference evidence="13 14" key="1">
    <citation type="journal article" date="2002" name="Nat. Genet.">
        <title>Genome sequence of the endocellular obligate symbiont of tsetse flies, Wigglesworthia glossinidia.</title>
        <authorList>
            <person name="Akman L."/>
            <person name="Yamashita A."/>
            <person name="Watanabe H."/>
            <person name="Oshima K."/>
            <person name="Shiba T."/>
            <person name="Hattori M."/>
            <person name="Aksoy S."/>
        </authorList>
    </citation>
    <scope>NUCLEOTIDE SEQUENCE [LARGE SCALE GENOMIC DNA]</scope>
</reference>
<keyword evidence="14" id="KW-1185">Reference proteome</keyword>
<evidence type="ECO:0000256" key="7">
    <source>
        <dbReference type="ARBA" id="ARBA00023315"/>
    </source>
</evidence>
<dbReference type="CDD" id="cd06849">
    <property type="entry name" value="lipoyl_domain"/>
    <property type="match status" value="1"/>
</dbReference>
<dbReference type="InterPro" id="IPR003016">
    <property type="entry name" value="2-oxoA_DH_lipoyl-BS"/>
</dbReference>
<evidence type="ECO:0000313" key="14">
    <source>
        <dbReference type="Proteomes" id="UP000000562"/>
    </source>
</evidence>